<dbReference type="PANTHER" id="PTHR48068">
    <property type="entry name" value="TAF9 RNA POLYMERASE II, TATA BOX-BINDING PROTEIN (TBP)-ASSOCIATED FACTOR"/>
    <property type="match status" value="1"/>
</dbReference>
<dbReference type="GO" id="GO:0000124">
    <property type="term" value="C:SAGA complex"/>
    <property type="evidence" value="ECO:0007669"/>
    <property type="project" value="TreeGrafter"/>
</dbReference>
<accession>A0A2U1KQV9</accession>
<evidence type="ECO:0000256" key="5">
    <source>
        <dbReference type="ARBA" id="ARBA00023242"/>
    </source>
</evidence>
<dbReference type="Proteomes" id="UP000245207">
    <property type="component" value="Unassembled WGS sequence"/>
</dbReference>
<sequence>MAEGDDSKARDAKMIKEMLESMGVKDYEHSVIHQFQEVYYRTAMELLTDAQRYSSHAEKPIIDRADVQLAIDSRRYLNVTQPPSLEVLEAAMKKSTTAVPRPPSEGVPLPPEEDMLVSSKDLEEIQKKHLNEITEKQKEDENAPASFPNPSA</sequence>
<feature type="compositionally biased region" description="Pro residues" evidence="6">
    <location>
        <begin position="100"/>
        <end position="110"/>
    </location>
</feature>
<dbReference type="SUPFAM" id="SSF47113">
    <property type="entry name" value="Histone-fold"/>
    <property type="match status" value="1"/>
</dbReference>
<dbReference type="GO" id="GO:0005669">
    <property type="term" value="C:transcription factor TFIID complex"/>
    <property type="evidence" value="ECO:0007669"/>
    <property type="project" value="TreeGrafter"/>
</dbReference>
<evidence type="ECO:0000313" key="7">
    <source>
        <dbReference type="EMBL" id="PWA39130.1"/>
    </source>
</evidence>
<dbReference type="GO" id="GO:0046982">
    <property type="term" value="F:protein heterodimerization activity"/>
    <property type="evidence" value="ECO:0007669"/>
    <property type="project" value="InterPro"/>
</dbReference>
<organism evidence="7 8">
    <name type="scientific">Artemisia annua</name>
    <name type="common">Sweet wormwood</name>
    <dbReference type="NCBI Taxonomy" id="35608"/>
    <lineage>
        <taxon>Eukaryota</taxon>
        <taxon>Viridiplantae</taxon>
        <taxon>Streptophyta</taxon>
        <taxon>Embryophyta</taxon>
        <taxon>Tracheophyta</taxon>
        <taxon>Spermatophyta</taxon>
        <taxon>Magnoliopsida</taxon>
        <taxon>eudicotyledons</taxon>
        <taxon>Gunneridae</taxon>
        <taxon>Pentapetalae</taxon>
        <taxon>asterids</taxon>
        <taxon>campanulids</taxon>
        <taxon>Asterales</taxon>
        <taxon>Asteraceae</taxon>
        <taxon>Asteroideae</taxon>
        <taxon>Anthemideae</taxon>
        <taxon>Artemisiinae</taxon>
        <taxon>Artemisia</taxon>
    </lineage>
</organism>
<keyword evidence="7" id="KW-0648">Protein biosynthesis</keyword>
<dbReference type="Gene3D" id="1.10.20.10">
    <property type="entry name" value="Histone, subunit A"/>
    <property type="match status" value="1"/>
</dbReference>
<evidence type="ECO:0000256" key="4">
    <source>
        <dbReference type="ARBA" id="ARBA00023163"/>
    </source>
</evidence>
<comment type="similarity">
    <text evidence="2">Belongs to the TAF9 family.</text>
</comment>
<dbReference type="OrthoDB" id="341924at2759"/>
<name>A0A2U1KQV9_ARTAN</name>
<evidence type="ECO:0000256" key="6">
    <source>
        <dbReference type="SAM" id="MobiDB-lite"/>
    </source>
</evidence>
<reference evidence="7 8" key="1">
    <citation type="journal article" date="2018" name="Mol. Plant">
        <title>The genome of Artemisia annua provides insight into the evolution of Asteraceae family and artemisinin biosynthesis.</title>
        <authorList>
            <person name="Shen Q."/>
            <person name="Zhang L."/>
            <person name="Liao Z."/>
            <person name="Wang S."/>
            <person name="Yan T."/>
            <person name="Shi P."/>
            <person name="Liu M."/>
            <person name="Fu X."/>
            <person name="Pan Q."/>
            <person name="Wang Y."/>
            <person name="Lv Z."/>
            <person name="Lu X."/>
            <person name="Zhang F."/>
            <person name="Jiang W."/>
            <person name="Ma Y."/>
            <person name="Chen M."/>
            <person name="Hao X."/>
            <person name="Li L."/>
            <person name="Tang Y."/>
            <person name="Lv G."/>
            <person name="Zhou Y."/>
            <person name="Sun X."/>
            <person name="Brodelius P.E."/>
            <person name="Rose J.K.C."/>
            <person name="Tang K."/>
        </authorList>
    </citation>
    <scope>NUCLEOTIDE SEQUENCE [LARGE SCALE GENOMIC DNA]</scope>
    <source>
        <strain evidence="8">cv. Huhao1</strain>
        <tissue evidence="7">Leaf</tissue>
    </source>
</reference>
<evidence type="ECO:0000256" key="1">
    <source>
        <dbReference type="ARBA" id="ARBA00004123"/>
    </source>
</evidence>
<keyword evidence="5" id="KW-0539">Nucleus</keyword>
<dbReference type="PANTHER" id="PTHR48068:SF4">
    <property type="entry name" value="TATA-BOX BINDING PROTEIN ASSOCIATED FACTOR 9"/>
    <property type="match status" value="1"/>
</dbReference>
<dbReference type="GO" id="GO:0003743">
    <property type="term" value="F:translation initiation factor activity"/>
    <property type="evidence" value="ECO:0007669"/>
    <property type="project" value="UniProtKB-KW"/>
</dbReference>
<dbReference type="InterPro" id="IPR009072">
    <property type="entry name" value="Histone-fold"/>
</dbReference>
<evidence type="ECO:0000313" key="8">
    <source>
        <dbReference type="Proteomes" id="UP000245207"/>
    </source>
</evidence>
<dbReference type="CDD" id="cd07979">
    <property type="entry name" value="HFD_TAF9"/>
    <property type="match status" value="1"/>
</dbReference>
<evidence type="ECO:0000256" key="3">
    <source>
        <dbReference type="ARBA" id="ARBA00023015"/>
    </source>
</evidence>
<dbReference type="EMBL" id="PKPP01014924">
    <property type="protein sequence ID" value="PWA39130.1"/>
    <property type="molecule type" value="Genomic_DNA"/>
</dbReference>
<dbReference type="GO" id="GO:0016251">
    <property type="term" value="F:RNA polymerase II general transcription initiation factor activity"/>
    <property type="evidence" value="ECO:0007669"/>
    <property type="project" value="TreeGrafter"/>
</dbReference>
<dbReference type="AlphaFoldDB" id="A0A2U1KQV9"/>
<protein>
    <submittedName>
        <fullName evidence="7">Transcription initiation factor TAFII31, Histone-fold protein</fullName>
    </submittedName>
</protein>
<dbReference type="InterPro" id="IPR051431">
    <property type="entry name" value="TFIID_subunit_9"/>
</dbReference>
<dbReference type="Pfam" id="PF02291">
    <property type="entry name" value="TFIID-31kDa"/>
    <property type="match status" value="1"/>
</dbReference>
<comment type="subcellular location">
    <subcellularLocation>
        <location evidence="1">Nucleus</location>
    </subcellularLocation>
</comment>
<evidence type="ECO:0000256" key="2">
    <source>
        <dbReference type="ARBA" id="ARBA00007646"/>
    </source>
</evidence>
<dbReference type="STRING" id="35608.A0A2U1KQV9"/>
<keyword evidence="7" id="KW-0396">Initiation factor</keyword>
<keyword evidence="3" id="KW-0805">Transcription regulation</keyword>
<dbReference type="GO" id="GO:0051123">
    <property type="term" value="P:RNA polymerase II preinitiation complex assembly"/>
    <property type="evidence" value="ECO:0007669"/>
    <property type="project" value="TreeGrafter"/>
</dbReference>
<gene>
    <name evidence="7" type="ORF">CTI12_AA538440</name>
</gene>
<dbReference type="GO" id="GO:0003713">
    <property type="term" value="F:transcription coactivator activity"/>
    <property type="evidence" value="ECO:0007669"/>
    <property type="project" value="TreeGrafter"/>
</dbReference>
<feature type="region of interest" description="Disordered" evidence="6">
    <location>
        <begin position="133"/>
        <end position="152"/>
    </location>
</feature>
<feature type="region of interest" description="Disordered" evidence="6">
    <location>
        <begin position="94"/>
        <end position="113"/>
    </location>
</feature>
<comment type="caution">
    <text evidence="7">The sequence shown here is derived from an EMBL/GenBank/DDBJ whole genome shotgun (WGS) entry which is preliminary data.</text>
</comment>
<keyword evidence="4" id="KW-0804">Transcription</keyword>
<proteinExistence type="inferred from homology"/>
<dbReference type="InterPro" id="IPR003162">
    <property type="entry name" value="TFIID-31"/>
</dbReference>
<keyword evidence="8" id="KW-1185">Reference proteome</keyword>